<name>A0A8K0SJF1_9HYPO</name>
<feature type="chain" id="PRO_5035426531" description="Glucose-methanol-choline oxidoreductase N-terminal domain-containing protein" evidence="5">
    <location>
        <begin position="20"/>
        <end position="602"/>
    </location>
</feature>
<proteinExistence type="inferred from homology"/>
<dbReference type="AlphaFoldDB" id="A0A8K0SJF1"/>
<dbReference type="InterPro" id="IPR000172">
    <property type="entry name" value="GMC_OxRdtase_N"/>
</dbReference>
<keyword evidence="9" id="KW-1185">Reference proteome</keyword>
<keyword evidence="5" id="KW-0732">Signal</keyword>
<reference evidence="8" key="1">
    <citation type="journal article" date="2021" name="Nat. Commun.">
        <title>Genetic determinants of endophytism in the Arabidopsis root mycobiome.</title>
        <authorList>
            <person name="Mesny F."/>
            <person name="Miyauchi S."/>
            <person name="Thiergart T."/>
            <person name="Pickel B."/>
            <person name="Atanasova L."/>
            <person name="Karlsson M."/>
            <person name="Huettel B."/>
            <person name="Barry K.W."/>
            <person name="Haridas S."/>
            <person name="Chen C."/>
            <person name="Bauer D."/>
            <person name="Andreopoulos W."/>
            <person name="Pangilinan J."/>
            <person name="LaButti K."/>
            <person name="Riley R."/>
            <person name="Lipzen A."/>
            <person name="Clum A."/>
            <person name="Drula E."/>
            <person name="Henrissat B."/>
            <person name="Kohler A."/>
            <person name="Grigoriev I.V."/>
            <person name="Martin F.M."/>
            <person name="Hacquard S."/>
        </authorList>
    </citation>
    <scope>NUCLEOTIDE SEQUENCE</scope>
    <source>
        <strain evidence="8">MPI-CAGE-CH-0235</strain>
    </source>
</reference>
<feature type="binding site" evidence="3">
    <location>
        <position position="260"/>
    </location>
    <ligand>
        <name>FAD</name>
        <dbReference type="ChEBI" id="CHEBI:57692"/>
    </ligand>
</feature>
<evidence type="ECO:0000259" key="7">
    <source>
        <dbReference type="PROSITE" id="PS00624"/>
    </source>
</evidence>
<dbReference type="SUPFAM" id="SSF54373">
    <property type="entry name" value="FAD-linked reductases, C-terminal domain"/>
    <property type="match status" value="1"/>
</dbReference>
<dbReference type="GO" id="GO:0050660">
    <property type="term" value="F:flavin adenine dinucleotide binding"/>
    <property type="evidence" value="ECO:0007669"/>
    <property type="project" value="InterPro"/>
</dbReference>
<dbReference type="Gene3D" id="3.50.50.60">
    <property type="entry name" value="FAD/NAD(P)-binding domain"/>
    <property type="match status" value="1"/>
</dbReference>
<evidence type="ECO:0000256" key="2">
    <source>
        <dbReference type="PIRSR" id="PIRSR000137-1"/>
    </source>
</evidence>
<comment type="similarity">
    <text evidence="1 4">Belongs to the GMC oxidoreductase family.</text>
</comment>
<evidence type="ECO:0000256" key="1">
    <source>
        <dbReference type="ARBA" id="ARBA00010790"/>
    </source>
</evidence>
<dbReference type="GO" id="GO:0044550">
    <property type="term" value="P:secondary metabolite biosynthetic process"/>
    <property type="evidence" value="ECO:0007669"/>
    <property type="project" value="TreeGrafter"/>
</dbReference>
<evidence type="ECO:0000313" key="8">
    <source>
        <dbReference type="EMBL" id="KAH7305467.1"/>
    </source>
</evidence>
<dbReference type="Pfam" id="PF05199">
    <property type="entry name" value="GMC_oxred_C"/>
    <property type="match status" value="1"/>
</dbReference>
<comment type="caution">
    <text evidence="8">The sequence shown here is derived from an EMBL/GenBank/DDBJ whole genome shotgun (WGS) entry which is preliminary data.</text>
</comment>
<dbReference type="PROSITE" id="PS00623">
    <property type="entry name" value="GMC_OXRED_1"/>
    <property type="match status" value="1"/>
</dbReference>
<organism evidence="8 9">
    <name type="scientific">Stachybotrys elegans</name>
    <dbReference type="NCBI Taxonomy" id="80388"/>
    <lineage>
        <taxon>Eukaryota</taxon>
        <taxon>Fungi</taxon>
        <taxon>Dikarya</taxon>
        <taxon>Ascomycota</taxon>
        <taxon>Pezizomycotina</taxon>
        <taxon>Sordariomycetes</taxon>
        <taxon>Hypocreomycetidae</taxon>
        <taxon>Hypocreales</taxon>
        <taxon>Stachybotryaceae</taxon>
        <taxon>Stachybotrys</taxon>
    </lineage>
</organism>
<accession>A0A8K0SJF1</accession>
<dbReference type="PANTHER" id="PTHR11552">
    <property type="entry name" value="GLUCOSE-METHANOL-CHOLINE GMC OXIDOREDUCTASE"/>
    <property type="match status" value="1"/>
</dbReference>
<dbReference type="InterPro" id="IPR007867">
    <property type="entry name" value="GMC_OxRtase_C"/>
</dbReference>
<evidence type="ECO:0000256" key="5">
    <source>
        <dbReference type="SAM" id="SignalP"/>
    </source>
</evidence>
<dbReference type="SUPFAM" id="SSF51905">
    <property type="entry name" value="FAD/NAD(P)-binding domain"/>
    <property type="match status" value="1"/>
</dbReference>
<dbReference type="OrthoDB" id="269227at2759"/>
<dbReference type="Pfam" id="PF00732">
    <property type="entry name" value="GMC_oxred_N"/>
    <property type="match status" value="1"/>
</dbReference>
<comment type="cofactor">
    <cofactor evidence="3">
        <name>FAD</name>
        <dbReference type="ChEBI" id="CHEBI:57692"/>
    </cofactor>
</comment>
<feature type="domain" description="Glucose-methanol-choline oxidoreductase N-terminal" evidence="7">
    <location>
        <begin position="301"/>
        <end position="315"/>
    </location>
</feature>
<sequence length="602" mass="65890">MLFSLTSAVLAIYPIGTAALRTSNFENALSSYDYVVIGGGNSGLTVANRLSEDSRTTVLVIEAGEIDDNEDFITIPALAGTTVGTKYDWNRTYAHNEGVAGRAIPIPLGKVVGGSTKLNQMVYDRGSQSDYDRWAELGNQGWSWSSLFDYFKKNERFTPAIDEIRDEYNITYTPEARGFSGYVHSTFAPFFWPTIANFVQAIRELGIPIPFDHATGDAIGGYYFPHALDPVTFRRHSAKEAFYDTAKDRSNFHVIAGHQVTRVLTETSGGTIKVTGVEFAPSRNAARQTVGVNREAILAAGAVHSPQILQVSGIGDPAHLSSIAVNTVVNLPAVGHNFQDHVLVRLPYSTNVRPSYVDLLTNVTFAAEAMEQYLKESRGPLTNPIAEFCAFLPLPMYSNISSEIHATAVTQDSTRFIPWDSPREVIQGYRKQVEILNERLLSNNSGILEVIWVDGLMAVGLQHPYSRGSVKAVSSSVFDSLQIDSAFLRNPLDVSIMVEGMRFLRKVADTSAIRDLGIVELEPGAEVTSTNQLERFLRSRAESLLHPSGSCKMGAREDGGVVDERLRVYGVQGLRVVDASIMPLLPAAHTMATVYAVAEKVT</sequence>
<protein>
    <recommendedName>
        <fullName evidence="6 7">Glucose-methanol-choline oxidoreductase N-terminal domain-containing protein</fullName>
    </recommendedName>
</protein>
<dbReference type="Proteomes" id="UP000813444">
    <property type="component" value="Unassembled WGS sequence"/>
</dbReference>
<evidence type="ECO:0000256" key="4">
    <source>
        <dbReference type="RuleBase" id="RU003968"/>
    </source>
</evidence>
<feature type="binding site" evidence="3">
    <location>
        <position position="111"/>
    </location>
    <ligand>
        <name>FAD</name>
        <dbReference type="ChEBI" id="CHEBI:57692"/>
    </ligand>
</feature>
<dbReference type="EMBL" id="JAGPNK010000018">
    <property type="protein sequence ID" value="KAH7305467.1"/>
    <property type="molecule type" value="Genomic_DNA"/>
</dbReference>
<feature type="domain" description="Glucose-methanol-choline oxidoreductase N-terminal" evidence="6">
    <location>
        <begin position="109"/>
        <end position="132"/>
    </location>
</feature>
<dbReference type="InterPro" id="IPR036188">
    <property type="entry name" value="FAD/NAD-bd_sf"/>
</dbReference>
<dbReference type="GO" id="GO:0016614">
    <property type="term" value="F:oxidoreductase activity, acting on CH-OH group of donors"/>
    <property type="evidence" value="ECO:0007669"/>
    <property type="project" value="InterPro"/>
</dbReference>
<feature type="active site" description="Proton donor" evidence="2">
    <location>
        <position position="546"/>
    </location>
</feature>
<dbReference type="PROSITE" id="PS00624">
    <property type="entry name" value="GMC_OXRED_2"/>
    <property type="match status" value="1"/>
</dbReference>
<dbReference type="PIRSF" id="PIRSF000137">
    <property type="entry name" value="Alcohol_oxidase"/>
    <property type="match status" value="1"/>
</dbReference>
<evidence type="ECO:0000259" key="6">
    <source>
        <dbReference type="PROSITE" id="PS00623"/>
    </source>
</evidence>
<dbReference type="PANTHER" id="PTHR11552:SF115">
    <property type="entry name" value="DEHYDROGENASE XPTC-RELATED"/>
    <property type="match status" value="1"/>
</dbReference>
<gene>
    <name evidence="8" type="ORF">B0I35DRAFT_361826</name>
</gene>
<dbReference type="Gene3D" id="3.30.560.10">
    <property type="entry name" value="Glucose Oxidase, domain 3"/>
    <property type="match status" value="1"/>
</dbReference>
<feature type="binding site" evidence="3">
    <location>
        <begin position="119"/>
        <end position="122"/>
    </location>
    <ligand>
        <name>FAD</name>
        <dbReference type="ChEBI" id="CHEBI:57692"/>
    </ligand>
</feature>
<dbReference type="InterPro" id="IPR012132">
    <property type="entry name" value="GMC_OxRdtase"/>
</dbReference>
<keyword evidence="4" id="KW-0285">Flavoprotein</keyword>
<evidence type="ECO:0000313" key="9">
    <source>
        <dbReference type="Proteomes" id="UP000813444"/>
    </source>
</evidence>
<keyword evidence="3 4" id="KW-0274">FAD</keyword>
<evidence type="ECO:0000256" key="3">
    <source>
        <dbReference type="PIRSR" id="PIRSR000137-2"/>
    </source>
</evidence>
<feature type="active site" description="Proton acceptor" evidence="2">
    <location>
        <position position="589"/>
    </location>
</feature>
<feature type="signal peptide" evidence="5">
    <location>
        <begin position="1"/>
        <end position="19"/>
    </location>
</feature>